<feature type="domain" description="Amine oxidase" evidence="1">
    <location>
        <begin position="10"/>
        <end position="411"/>
    </location>
</feature>
<dbReference type="Gene3D" id="3.50.50.60">
    <property type="entry name" value="FAD/NAD(P)-binding domain"/>
    <property type="match status" value="1"/>
</dbReference>
<dbReference type="STRING" id="523844.MSTHT_0211"/>
<dbReference type="AlphaFoldDB" id="A0A0E3H896"/>
<dbReference type="GO" id="GO:0016491">
    <property type="term" value="F:oxidoreductase activity"/>
    <property type="evidence" value="ECO:0007669"/>
    <property type="project" value="InterPro"/>
</dbReference>
<dbReference type="GeneID" id="41601790"/>
<proteinExistence type="predicted"/>
<sequence>MKAIVIGAGLGGLLSAARLSKAGYQVEVYERLPITGGRFTNLSYKGFQLSSGALHILPHGPTGPLAQFLREVGADVEIVRSDTTTVRVPLKKDSPDYSEGFRDIPFSDFPTLLSHKDRLKIALLTVSTRKNRPTGSTLQAWLRSQIKDEWLVKFADSFCGWALSLRSDEVPVEEVFEIIENMYRFGGPGVPVGGCKGIIDALENVIAAHGGKIHTRAEVSKILLENGKAAGVLVGEEAHKADLIISNLGHVATACLCGEALSGDKNSEYLKQLETLRPSAGIKICLAADEPLVGHSGVLLTPYARRINGINEVTQVDPRLAPPGKHLVMSHQYVAPENIKNLEAEIELGLQDLKEIFPDKRYEVLLIQSYHDSWPVNRAASGTDPGNETPIPGLYVVGDGAKGRGGIEVEGVALGVAATMKKILG</sequence>
<organism evidence="2 3">
    <name type="scientific">Methanosarcina thermophila (strain ATCC 43570 / DSM 1825 / OCM 12 / VKM B-1830 / TM-1)</name>
    <dbReference type="NCBI Taxonomy" id="523844"/>
    <lineage>
        <taxon>Archaea</taxon>
        <taxon>Methanobacteriati</taxon>
        <taxon>Methanobacteriota</taxon>
        <taxon>Stenosarchaea group</taxon>
        <taxon>Methanomicrobia</taxon>
        <taxon>Methanosarcinales</taxon>
        <taxon>Methanosarcinaceae</taxon>
        <taxon>Methanosarcina</taxon>
    </lineage>
</organism>
<dbReference type="PANTHER" id="PTHR43734:SF1">
    <property type="entry name" value="PHYTOENE DESATURASE"/>
    <property type="match status" value="1"/>
</dbReference>
<dbReference type="EMBL" id="CP009501">
    <property type="protein sequence ID" value="AKB11969.1"/>
    <property type="molecule type" value="Genomic_DNA"/>
</dbReference>
<name>A0A0E3H896_METTT</name>
<dbReference type="Proteomes" id="UP000066529">
    <property type="component" value="Chromosome"/>
</dbReference>
<reference evidence="2 3" key="1">
    <citation type="submission" date="2014-07" db="EMBL/GenBank/DDBJ databases">
        <title>Methanogenic archaea and the global carbon cycle.</title>
        <authorList>
            <person name="Henriksen J.R."/>
            <person name="Luke J."/>
            <person name="Reinhart S."/>
            <person name="Benedict M.N."/>
            <person name="Youngblut N.D."/>
            <person name="Metcalf M.E."/>
            <person name="Whitaker R.J."/>
            <person name="Metcalf W.W."/>
        </authorList>
    </citation>
    <scope>NUCLEOTIDE SEQUENCE [LARGE SCALE GENOMIC DNA]</scope>
    <source>
        <strain evidence="3">ATCC 43570 / DSM 1825 / OCM 12 / VKM B-1830 / TM-1</strain>
    </source>
</reference>
<gene>
    <name evidence="2" type="ORF">MSTHT_0211</name>
</gene>
<accession>A0A0E3H896</accession>
<evidence type="ECO:0000313" key="2">
    <source>
        <dbReference type="EMBL" id="AKB11969.1"/>
    </source>
</evidence>
<dbReference type="OrthoDB" id="11867at2157"/>
<dbReference type="PATRIC" id="fig|523844.20.peg.278"/>
<evidence type="ECO:0000259" key="1">
    <source>
        <dbReference type="Pfam" id="PF01593"/>
    </source>
</evidence>
<dbReference type="InterPro" id="IPR036188">
    <property type="entry name" value="FAD/NAD-bd_sf"/>
</dbReference>
<evidence type="ECO:0000313" key="3">
    <source>
        <dbReference type="Proteomes" id="UP000066529"/>
    </source>
</evidence>
<dbReference type="KEGG" id="mthr:MSTHT_0211"/>
<dbReference type="Pfam" id="PF01593">
    <property type="entry name" value="Amino_oxidase"/>
    <property type="match status" value="1"/>
</dbReference>
<dbReference type="PRINTS" id="PR00419">
    <property type="entry name" value="ADXRDTASE"/>
</dbReference>
<dbReference type="InterPro" id="IPR002937">
    <property type="entry name" value="Amino_oxidase"/>
</dbReference>
<dbReference type="SUPFAM" id="SSF51905">
    <property type="entry name" value="FAD/NAD(P)-binding domain"/>
    <property type="match status" value="1"/>
</dbReference>
<dbReference type="HOGENOM" id="CLU_668371_0_0_2"/>
<dbReference type="RefSeq" id="WP_048166221.1">
    <property type="nucleotide sequence ID" value="NZ_CP009501.1"/>
</dbReference>
<dbReference type="Gene3D" id="3.90.660.50">
    <property type="match status" value="1"/>
</dbReference>
<dbReference type="PANTHER" id="PTHR43734">
    <property type="entry name" value="PHYTOENE DESATURASE"/>
    <property type="match status" value="1"/>
</dbReference>
<protein>
    <submittedName>
        <fullName evidence="2">Putative oxidoreductase</fullName>
    </submittedName>
</protein>